<organism evidence="2 3">
    <name type="scientific">Paraburkholderia atlantica</name>
    <dbReference type="NCBI Taxonomy" id="2654982"/>
    <lineage>
        <taxon>Bacteria</taxon>
        <taxon>Pseudomonadati</taxon>
        <taxon>Pseudomonadota</taxon>
        <taxon>Betaproteobacteria</taxon>
        <taxon>Burkholderiales</taxon>
        <taxon>Burkholderiaceae</taxon>
        <taxon>Paraburkholderia</taxon>
    </lineage>
</organism>
<keyword evidence="1" id="KW-0812">Transmembrane</keyword>
<evidence type="ECO:0008006" key="4">
    <source>
        <dbReference type="Google" id="ProtNLM"/>
    </source>
</evidence>
<dbReference type="AlphaFoldDB" id="D5WLX0"/>
<keyword evidence="1" id="KW-0472">Membrane</keyword>
<evidence type="ECO:0000256" key="1">
    <source>
        <dbReference type="SAM" id="Phobius"/>
    </source>
</evidence>
<gene>
    <name evidence="2" type="ordered locus">BC1002_6359</name>
</gene>
<feature type="transmembrane region" description="Helical" evidence="1">
    <location>
        <begin position="32"/>
        <end position="50"/>
    </location>
</feature>
<reference evidence="3" key="1">
    <citation type="submission" date="2010-04" db="EMBL/GenBank/DDBJ databases">
        <title>Complete sequence of chromosome 3 of Burkholderia sp. CCGE1002.</title>
        <authorList>
            <consortium name="US DOE Joint Genome Institute"/>
            <person name="Lucas S."/>
            <person name="Copeland A."/>
            <person name="Lapidus A."/>
            <person name="Cheng J.-F."/>
            <person name="Bruce D."/>
            <person name="Goodwin L."/>
            <person name="Pitluck S."/>
            <person name="Chertkov O."/>
            <person name="Detter J.C."/>
            <person name="Han C."/>
            <person name="Tapia R."/>
            <person name="Land M."/>
            <person name="Hauser L."/>
            <person name="Kyrpides N."/>
            <person name="Ovchinnikova G."/>
            <person name="Martinez-Romero E."/>
            <person name="Hernandez M.A.R."/>
            <person name="Tiedje J.M."/>
            <person name="Woyke T."/>
        </authorList>
    </citation>
    <scope>NUCLEOTIDE SEQUENCE [LARGE SCALE GENOMIC DNA]</scope>
    <source>
        <strain evidence="3">CCGE1002</strain>
    </source>
</reference>
<reference evidence="2 3" key="2">
    <citation type="journal article" date="2012" name="J. Bacteriol.">
        <title>Genome Sequences of Burkholderia sp. Strains CCGE1002 and H160, Isolated from Legume Nodules in Mexico and Brazil.</title>
        <authorList>
            <person name="Ormeno-Orrillo E."/>
            <person name="Rogel M.A."/>
            <person name="Chueire L.M."/>
            <person name="Tiedje J.M."/>
            <person name="Martinez-Romero E."/>
            <person name="Hungria M."/>
        </authorList>
    </citation>
    <scope>NUCLEOTIDE SEQUENCE [LARGE SCALE GENOMIC DNA]</scope>
    <source>
        <strain evidence="2 3">CCGE1002</strain>
    </source>
</reference>
<keyword evidence="1" id="KW-1133">Transmembrane helix</keyword>
<evidence type="ECO:0000313" key="2">
    <source>
        <dbReference type="EMBL" id="ADG20216.1"/>
    </source>
</evidence>
<sequence>MAYNERKSPRTLRPCAHMEPLRSSHMATLARRLFKVALFLALFVLSVLYVRPHRYEWTERESNAYWAASDWLGVRDPDDVYYVVWVTIELIVATLAYVAIMKLWRWYRTKH</sequence>
<protein>
    <recommendedName>
        <fullName evidence="4">Transmembrane protein</fullName>
    </recommendedName>
</protein>
<name>D5WLX0_PARAM</name>
<dbReference type="HOGENOM" id="CLU_166000_0_0_4"/>
<evidence type="ECO:0000313" key="3">
    <source>
        <dbReference type="Proteomes" id="UP000002190"/>
    </source>
</evidence>
<dbReference type="KEGG" id="bge:BC1002_6359"/>
<feature type="transmembrane region" description="Helical" evidence="1">
    <location>
        <begin position="80"/>
        <end position="100"/>
    </location>
</feature>
<accession>D5WLX0</accession>
<proteinExistence type="predicted"/>
<dbReference type="eggNOG" id="ENOG503177U">
    <property type="taxonomic scope" value="Bacteria"/>
</dbReference>
<dbReference type="Proteomes" id="UP000002190">
    <property type="component" value="Chromosome 3"/>
</dbReference>
<dbReference type="EMBL" id="CP002015">
    <property type="protein sequence ID" value="ADG20216.1"/>
    <property type="molecule type" value="Genomic_DNA"/>
</dbReference>